<evidence type="ECO:0000259" key="12">
    <source>
        <dbReference type="PROSITE" id="PS50885"/>
    </source>
</evidence>
<dbReference type="Gene3D" id="1.10.287.130">
    <property type="match status" value="1"/>
</dbReference>
<dbReference type="OrthoDB" id="3436at2"/>
<keyword evidence="10" id="KW-1133">Transmembrane helix</keyword>
<proteinExistence type="predicted"/>
<dbReference type="EMBL" id="GG698804">
    <property type="protein sequence ID" value="EEU30075.1"/>
    <property type="molecule type" value="Genomic_DNA"/>
</dbReference>
<keyword evidence="14" id="KW-1185">Reference proteome</keyword>
<keyword evidence="9" id="KW-0175">Coiled coil</keyword>
<dbReference type="AlphaFoldDB" id="C7XWS7"/>
<feature type="domain" description="HAMP" evidence="12">
    <location>
        <begin position="202"/>
        <end position="254"/>
    </location>
</feature>
<evidence type="ECO:0000313" key="13">
    <source>
        <dbReference type="EMBL" id="EEU30075.1"/>
    </source>
</evidence>
<dbReference type="InterPro" id="IPR005467">
    <property type="entry name" value="His_kinase_dom"/>
</dbReference>
<accession>C7XWS7</accession>
<dbReference type="RefSeq" id="WP_006916928.1">
    <property type="nucleotide sequence ID" value="NZ_GG698804.1"/>
</dbReference>
<name>C7XWS7_9LACO</name>
<evidence type="ECO:0000256" key="7">
    <source>
        <dbReference type="ARBA" id="ARBA00023012"/>
    </source>
</evidence>
<dbReference type="InterPro" id="IPR003660">
    <property type="entry name" value="HAMP_dom"/>
</dbReference>
<evidence type="ECO:0000256" key="5">
    <source>
        <dbReference type="ARBA" id="ARBA00022679"/>
    </source>
</evidence>
<dbReference type="eggNOG" id="COG2205">
    <property type="taxonomic scope" value="Bacteria"/>
</dbReference>
<dbReference type="CDD" id="cd00082">
    <property type="entry name" value="HisKA"/>
    <property type="match status" value="1"/>
</dbReference>
<comment type="catalytic activity">
    <reaction evidence="1">
        <text>ATP + protein L-histidine = ADP + protein N-phospho-L-histidine.</text>
        <dbReference type="EC" id="2.7.13.3"/>
    </reaction>
</comment>
<dbReference type="PROSITE" id="PS50885">
    <property type="entry name" value="HAMP"/>
    <property type="match status" value="1"/>
</dbReference>
<comment type="subcellular location">
    <subcellularLocation>
        <location evidence="2">Membrane</location>
    </subcellularLocation>
</comment>
<feature type="coiled-coil region" evidence="9">
    <location>
        <begin position="235"/>
        <end position="269"/>
    </location>
</feature>
<dbReference type="SUPFAM" id="SSF47384">
    <property type="entry name" value="Homodimeric domain of signal transducing histidine kinase"/>
    <property type="match status" value="1"/>
</dbReference>
<dbReference type="EC" id="2.7.13.3" evidence="3"/>
<keyword evidence="7" id="KW-0902">Two-component regulatory system</keyword>
<dbReference type="GO" id="GO:0009927">
    <property type="term" value="F:histidine phosphotransfer kinase activity"/>
    <property type="evidence" value="ECO:0007669"/>
    <property type="project" value="TreeGrafter"/>
</dbReference>
<dbReference type="FunFam" id="3.30.565.10:FF:000006">
    <property type="entry name" value="Sensor histidine kinase WalK"/>
    <property type="match status" value="1"/>
</dbReference>
<reference evidence="13 14" key="1">
    <citation type="submission" date="2009-06" db="EMBL/GenBank/DDBJ databases">
        <title>The Genome Sequence of Lactobacillus coleohominis strain 101-4-CHN.</title>
        <authorList>
            <consortium name="The Broad Institute Genome Sequencing Platform"/>
            <person name="Ward D."/>
            <person name="Young S.K."/>
            <person name="Zeng Q."/>
            <person name="Koehrsen M."/>
            <person name="Alvarado L."/>
            <person name="Berlin A."/>
            <person name="Borenstein D."/>
            <person name="Chen Z."/>
            <person name="Engels R."/>
            <person name="Freedman E."/>
            <person name="Gellesch M."/>
            <person name="Goldberg J."/>
            <person name="Griggs A."/>
            <person name="Gujja S."/>
            <person name="Heiman D."/>
            <person name="Hepburn T."/>
            <person name="Howarth C."/>
            <person name="Jen D."/>
            <person name="Larson L."/>
            <person name="Lewis B."/>
            <person name="Mehta T."/>
            <person name="Park D."/>
            <person name="Pearson M."/>
            <person name="Roberts A."/>
            <person name="Saif S."/>
            <person name="Shea T."/>
            <person name="Shenoy N."/>
            <person name="Sisk P."/>
            <person name="Stolte C."/>
            <person name="Sykes S."/>
            <person name="Walk T."/>
            <person name="White J."/>
            <person name="Yandava C."/>
            <person name="Liu Y."/>
            <person name="Xu Q."/>
            <person name="Lander E."/>
            <person name="Nusbaum C."/>
            <person name="Galagan J."/>
            <person name="Birren B."/>
        </authorList>
    </citation>
    <scope>NUCLEOTIDE SEQUENCE [LARGE SCALE GENOMIC DNA]</scope>
    <source>
        <strain evidence="13 14">101-4-CHN</strain>
    </source>
</reference>
<dbReference type="Gene3D" id="3.30.565.10">
    <property type="entry name" value="Histidine kinase-like ATPase, C-terminal domain"/>
    <property type="match status" value="1"/>
</dbReference>
<evidence type="ECO:0000256" key="8">
    <source>
        <dbReference type="ARBA" id="ARBA00023136"/>
    </source>
</evidence>
<dbReference type="Pfam" id="PF00512">
    <property type="entry name" value="HisKA"/>
    <property type="match status" value="1"/>
</dbReference>
<evidence type="ECO:0000256" key="2">
    <source>
        <dbReference type="ARBA" id="ARBA00004370"/>
    </source>
</evidence>
<protein>
    <recommendedName>
        <fullName evidence="3">histidine kinase</fullName>
        <ecNumber evidence="3">2.7.13.3</ecNumber>
    </recommendedName>
</protein>
<dbReference type="HOGENOM" id="CLU_000445_89_6_9"/>
<sequence>MKLIWRQILGFTTVVVVLCAILMVSFVSVANETMYHQTWFQLSQYADSLIQDDEVIINRKTNQIVGFQQQAIDSKSKLLSRQNVYFAVLDAKGNTRYDNSQGYSARINKQDWKKLRKGEIIKKRIAYPDEKVMQKKHQNVPVPQMIGMLKPYFFNHKLVAVVNISTFSSTARQIYGQIFHRMLWDFVIALVVALLVSYVLARSLTRRIDKMKTATNQIAQGNYDIHLSSQGKDELAELSENFNKMADSLQASQEEIKEQEERRKEFLADAAHEMRTPLTTINGLLEGLIYDAIPEEDRKHSLELMQKDTKRLIRLVNDNLNYEKIRTNQIKMDRQIFDASEVLANLKDQLEPNAREQGDQIVIQTPHPLRTYADYDRFVQIMFNIIQNAIQFTQQGKITIRGERLPKGAQFTIQDTGIGMTEEQLKNIWERFYKADRSRMNTKYGESGIGLSLVRQLVKLHHGKITVQSKVNRGTTFTIYFPDRSDDK</sequence>
<dbReference type="InterPro" id="IPR003594">
    <property type="entry name" value="HATPase_dom"/>
</dbReference>
<evidence type="ECO:0000259" key="11">
    <source>
        <dbReference type="PROSITE" id="PS50109"/>
    </source>
</evidence>
<dbReference type="STRING" id="575594.HMPREF0501_01080"/>
<dbReference type="CDD" id="cd06225">
    <property type="entry name" value="HAMP"/>
    <property type="match status" value="1"/>
</dbReference>
<evidence type="ECO:0000256" key="3">
    <source>
        <dbReference type="ARBA" id="ARBA00012438"/>
    </source>
</evidence>
<evidence type="ECO:0000256" key="1">
    <source>
        <dbReference type="ARBA" id="ARBA00000085"/>
    </source>
</evidence>
<dbReference type="SMART" id="SM00304">
    <property type="entry name" value="HAMP"/>
    <property type="match status" value="1"/>
</dbReference>
<feature type="domain" description="Histidine kinase" evidence="11">
    <location>
        <begin position="269"/>
        <end position="485"/>
    </location>
</feature>
<dbReference type="PRINTS" id="PR00344">
    <property type="entry name" value="BCTRLSENSOR"/>
</dbReference>
<dbReference type="InterPro" id="IPR036890">
    <property type="entry name" value="HATPase_C_sf"/>
</dbReference>
<feature type="transmembrane region" description="Helical" evidence="10">
    <location>
        <begin position="182"/>
        <end position="201"/>
    </location>
</feature>
<dbReference type="PROSITE" id="PS50109">
    <property type="entry name" value="HIS_KIN"/>
    <property type="match status" value="1"/>
</dbReference>
<dbReference type="SUPFAM" id="SSF55874">
    <property type="entry name" value="ATPase domain of HSP90 chaperone/DNA topoisomerase II/histidine kinase"/>
    <property type="match status" value="1"/>
</dbReference>
<evidence type="ECO:0000256" key="9">
    <source>
        <dbReference type="SAM" id="Coils"/>
    </source>
</evidence>
<dbReference type="Gene3D" id="6.10.340.10">
    <property type="match status" value="1"/>
</dbReference>
<evidence type="ECO:0000256" key="10">
    <source>
        <dbReference type="SAM" id="Phobius"/>
    </source>
</evidence>
<keyword evidence="4" id="KW-0597">Phosphoprotein</keyword>
<organism evidence="13 14">
    <name type="scientific">Limosilactobacillus coleohominis 101-4-CHN</name>
    <dbReference type="NCBI Taxonomy" id="575594"/>
    <lineage>
        <taxon>Bacteria</taxon>
        <taxon>Bacillati</taxon>
        <taxon>Bacillota</taxon>
        <taxon>Bacilli</taxon>
        <taxon>Lactobacillales</taxon>
        <taxon>Lactobacillaceae</taxon>
        <taxon>Limosilactobacillus</taxon>
    </lineage>
</organism>
<dbReference type="PANTHER" id="PTHR43047:SF72">
    <property type="entry name" value="OSMOSENSING HISTIDINE PROTEIN KINASE SLN1"/>
    <property type="match status" value="1"/>
</dbReference>
<evidence type="ECO:0000313" key="14">
    <source>
        <dbReference type="Proteomes" id="UP000003987"/>
    </source>
</evidence>
<evidence type="ECO:0000256" key="4">
    <source>
        <dbReference type="ARBA" id="ARBA00022553"/>
    </source>
</evidence>
<dbReference type="SUPFAM" id="SSF158472">
    <property type="entry name" value="HAMP domain-like"/>
    <property type="match status" value="1"/>
</dbReference>
<keyword evidence="5" id="KW-0808">Transferase</keyword>
<dbReference type="FunFam" id="1.10.287.130:FF:000001">
    <property type="entry name" value="Two-component sensor histidine kinase"/>
    <property type="match status" value="1"/>
</dbReference>
<dbReference type="SMART" id="SM00388">
    <property type="entry name" value="HisKA"/>
    <property type="match status" value="1"/>
</dbReference>
<dbReference type="InterPro" id="IPR004358">
    <property type="entry name" value="Sig_transdc_His_kin-like_C"/>
</dbReference>
<dbReference type="PANTHER" id="PTHR43047">
    <property type="entry name" value="TWO-COMPONENT HISTIDINE PROTEIN KINASE"/>
    <property type="match status" value="1"/>
</dbReference>
<evidence type="ECO:0000256" key="6">
    <source>
        <dbReference type="ARBA" id="ARBA00022777"/>
    </source>
</evidence>
<dbReference type="GO" id="GO:0005886">
    <property type="term" value="C:plasma membrane"/>
    <property type="evidence" value="ECO:0007669"/>
    <property type="project" value="TreeGrafter"/>
</dbReference>
<dbReference type="SMART" id="SM00387">
    <property type="entry name" value="HATPase_c"/>
    <property type="match status" value="1"/>
</dbReference>
<dbReference type="InterPro" id="IPR036097">
    <property type="entry name" value="HisK_dim/P_sf"/>
</dbReference>
<dbReference type="InterPro" id="IPR003661">
    <property type="entry name" value="HisK_dim/P_dom"/>
</dbReference>
<dbReference type="Pfam" id="PF00672">
    <property type="entry name" value="HAMP"/>
    <property type="match status" value="1"/>
</dbReference>
<dbReference type="Proteomes" id="UP000003987">
    <property type="component" value="Unassembled WGS sequence"/>
</dbReference>
<keyword evidence="10" id="KW-0812">Transmembrane</keyword>
<dbReference type="GO" id="GO:0000155">
    <property type="term" value="F:phosphorelay sensor kinase activity"/>
    <property type="evidence" value="ECO:0007669"/>
    <property type="project" value="InterPro"/>
</dbReference>
<dbReference type="Pfam" id="PF02518">
    <property type="entry name" value="HATPase_c"/>
    <property type="match status" value="1"/>
</dbReference>
<gene>
    <name evidence="13" type="ORF">HMPREF0501_01080</name>
</gene>
<keyword evidence="6 13" id="KW-0418">Kinase</keyword>
<keyword evidence="8 10" id="KW-0472">Membrane</keyword>